<evidence type="ECO:0000256" key="3">
    <source>
        <dbReference type="ARBA" id="ARBA00012865"/>
    </source>
</evidence>
<keyword evidence="11" id="KW-1185">Reference proteome</keyword>
<evidence type="ECO:0000259" key="9">
    <source>
        <dbReference type="Pfam" id="PF13354"/>
    </source>
</evidence>
<dbReference type="Proteomes" id="UP000186002">
    <property type="component" value="Unassembled WGS sequence"/>
</dbReference>
<dbReference type="PROSITE" id="PS00146">
    <property type="entry name" value="BETA_LACTAMASE_A"/>
    <property type="match status" value="1"/>
</dbReference>
<evidence type="ECO:0000256" key="4">
    <source>
        <dbReference type="ARBA" id="ARBA00022801"/>
    </source>
</evidence>
<dbReference type="InterPro" id="IPR000871">
    <property type="entry name" value="Beta-lactam_class-A"/>
</dbReference>
<dbReference type="STRING" id="735517.SAMN05444272_4211"/>
<evidence type="ECO:0000256" key="8">
    <source>
        <dbReference type="SAM" id="SignalP"/>
    </source>
</evidence>
<dbReference type="AlphaFoldDB" id="A0A1M7P9E4"/>
<dbReference type="EMBL" id="FRBW01000006">
    <property type="protein sequence ID" value="SHN13073.1"/>
    <property type="molecule type" value="Genomic_DNA"/>
</dbReference>
<organism evidence="10 11">
    <name type="scientific">Roseibium suaedae</name>
    <dbReference type="NCBI Taxonomy" id="735517"/>
    <lineage>
        <taxon>Bacteria</taxon>
        <taxon>Pseudomonadati</taxon>
        <taxon>Pseudomonadota</taxon>
        <taxon>Alphaproteobacteria</taxon>
        <taxon>Hyphomicrobiales</taxon>
        <taxon>Stappiaceae</taxon>
        <taxon>Roseibium</taxon>
    </lineage>
</organism>
<feature type="chain" id="PRO_5009928631" description="Beta-lactamase" evidence="8">
    <location>
        <begin position="26"/>
        <end position="320"/>
    </location>
</feature>
<evidence type="ECO:0000313" key="11">
    <source>
        <dbReference type="Proteomes" id="UP000186002"/>
    </source>
</evidence>
<evidence type="ECO:0000313" key="10">
    <source>
        <dbReference type="EMBL" id="SHN13073.1"/>
    </source>
</evidence>
<keyword evidence="8" id="KW-0732">Signal</keyword>
<name>A0A1M7P9E4_9HYPH</name>
<sequence>MTFKRPLTALAALAALAGAYSLSGASSGTGLFGASGLDPVAPAFAGTAKTETQAPTAAIDTVIARREEELGARIGVQVREREGGFNYAHAADDRFPMASTFKALLCGAVLARVDAGEEDLSRRITYKAADLVAYSPATEKHVKDGMTIGKLCEAAVTLSDNTAANLLLESVGGPQGLTAFLRWSGDSTTRLDRTEPDLNEALPGDPRDTTTPAAMSETIDRLVFGDVLMTRSRAQLRQWMIEDKVADALIRSKLPKGWTIGDKTGAGARGTRGITAFLIAPDGRTFLATIYLTENEADLKQRNQVIADISEAIFGVIAEK</sequence>
<evidence type="ECO:0000256" key="7">
    <source>
        <dbReference type="SAM" id="MobiDB-lite"/>
    </source>
</evidence>
<reference evidence="10 11" key="1">
    <citation type="submission" date="2016-11" db="EMBL/GenBank/DDBJ databases">
        <authorList>
            <person name="Jaros S."/>
            <person name="Januszkiewicz K."/>
            <person name="Wedrychowicz H."/>
        </authorList>
    </citation>
    <scope>NUCLEOTIDE SEQUENCE [LARGE SCALE GENOMIC DNA]</scope>
    <source>
        <strain evidence="10 11">DSM 22153</strain>
    </source>
</reference>
<dbReference type="InterPro" id="IPR045155">
    <property type="entry name" value="Beta-lactam_cat"/>
</dbReference>
<dbReference type="GO" id="GO:0046677">
    <property type="term" value="P:response to antibiotic"/>
    <property type="evidence" value="ECO:0007669"/>
    <property type="project" value="UniProtKB-UniRule"/>
</dbReference>
<dbReference type="PANTHER" id="PTHR35333:SF3">
    <property type="entry name" value="BETA-LACTAMASE-TYPE TRANSPEPTIDASE FOLD CONTAINING PROTEIN"/>
    <property type="match status" value="1"/>
</dbReference>
<dbReference type="EC" id="3.5.2.6" evidence="3 6"/>
<dbReference type="RefSeq" id="WP_084082170.1">
    <property type="nucleotide sequence ID" value="NZ_FRBW01000006.1"/>
</dbReference>
<dbReference type="PANTHER" id="PTHR35333">
    <property type="entry name" value="BETA-LACTAMASE"/>
    <property type="match status" value="1"/>
</dbReference>
<dbReference type="GO" id="GO:0008800">
    <property type="term" value="F:beta-lactamase activity"/>
    <property type="evidence" value="ECO:0007669"/>
    <property type="project" value="UniProtKB-UniRule"/>
</dbReference>
<feature type="signal peptide" evidence="8">
    <location>
        <begin position="1"/>
        <end position="25"/>
    </location>
</feature>
<evidence type="ECO:0000256" key="2">
    <source>
        <dbReference type="ARBA" id="ARBA00009009"/>
    </source>
</evidence>
<proteinExistence type="inferred from homology"/>
<dbReference type="SUPFAM" id="SSF56601">
    <property type="entry name" value="beta-lactamase/transpeptidase-like"/>
    <property type="match status" value="1"/>
</dbReference>
<evidence type="ECO:0000256" key="6">
    <source>
        <dbReference type="RuleBase" id="RU361140"/>
    </source>
</evidence>
<dbReference type="Pfam" id="PF13354">
    <property type="entry name" value="Beta-lactamase2"/>
    <property type="match status" value="1"/>
</dbReference>
<dbReference type="GO" id="GO:0030655">
    <property type="term" value="P:beta-lactam antibiotic catabolic process"/>
    <property type="evidence" value="ECO:0007669"/>
    <property type="project" value="InterPro"/>
</dbReference>
<comment type="similarity">
    <text evidence="2 6">Belongs to the class-A beta-lactamase family.</text>
</comment>
<comment type="catalytic activity">
    <reaction evidence="1 6">
        <text>a beta-lactam + H2O = a substituted beta-amino acid</text>
        <dbReference type="Rhea" id="RHEA:20401"/>
        <dbReference type="ChEBI" id="CHEBI:15377"/>
        <dbReference type="ChEBI" id="CHEBI:35627"/>
        <dbReference type="ChEBI" id="CHEBI:140347"/>
        <dbReference type="EC" id="3.5.2.6"/>
    </reaction>
</comment>
<evidence type="ECO:0000256" key="1">
    <source>
        <dbReference type="ARBA" id="ARBA00001526"/>
    </source>
</evidence>
<dbReference type="PRINTS" id="PR00118">
    <property type="entry name" value="BLACTAMASEA"/>
</dbReference>
<dbReference type="InterPro" id="IPR023650">
    <property type="entry name" value="Beta-lactam_class-A_AS"/>
</dbReference>
<dbReference type="Gene3D" id="3.40.710.10">
    <property type="entry name" value="DD-peptidase/beta-lactamase superfamily"/>
    <property type="match status" value="1"/>
</dbReference>
<protein>
    <recommendedName>
        <fullName evidence="3 6">Beta-lactamase</fullName>
        <ecNumber evidence="3 6">3.5.2.6</ecNumber>
    </recommendedName>
</protein>
<dbReference type="InterPro" id="IPR012338">
    <property type="entry name" value="Beta-lactam/transpept-like"/>
</dbReference>
<accession>A0A1M7P9E4</accession>
<keyword evidence="4 6" id="KW-0378">Hydrolase</keyword>
<keyword evidence="5 6" id="KW-0046">Antibiotic resistance</keyword>
<feature type="domain" description="Beta-lactamase class A catalytic" evidence="9">
    <location>
        <begin position="75"/>
        <end position="291"/>
    </location>
</feature>
<dbReference type="NCBIfam" id="NF033103">
    <property type="entry name" value="bla_class_A"/>
    <property type="match status" value="1"/>
</dbReference>
<feature type="region of interest" description="Disordered" evidence="7">
    <location>
        <begin position="191"/>
        <end position="214"/>
    </location>
</feature>
<dbReference type="OrthoDB" id="9784149at2"/>
<evidence type="ECO:0000256" key="5">
    <source>
        <dbReference type="ARBA" id="ARBA00023251"/>
    </source>
</evidence>
<gene>
    <name evidence="10" type="ORF">SAMN05444272_4211</name>
</gene>